<reference evidence="8" key="2">
    <citation type="submission" date="2017-10" db="EMBL/GenBank/DDBJ databases">
        <title>Staphylococcus edaphicus sp. nov., isolated in Antarctica, harbouring mecC gene and genomic islands essential in adaptation to extreme environment.</title>
        <authorList>
            <person name="Pantucek R."/>
            <person name="Sedlacek I."/>
            <person name="Indrakova A."/>
            <person name="Vrbovska V."/>
            <person name="Maslanova I."/>
            <person name="Kovarovic V."/>
            <person name="Svec P."/>
            <person name="Kralova S."/>
            <person name="Kristofova L."/>
            <person name="Keklakova J."/>
            <person name="Petras P."/>
            <person name="Doskar J."/>
        </authorList>
    </citation>
    <scope>NUCLEOTIDE SEQUENCE [LARGE SCALE GENOMIC DNA]</scope>
    <source>
        <strain evidence="8">CCM 5085</strain>
    </source>
</reference>
<evidence type="ECO:0000313" key="6">
    <source>
        <dbReference type="EMBL" id="PHK50997.1"/>
    </source>
</evidence>
<dbReference type="GO" id="GO:0005524">
    <property type="term" value="F:ATP binding"/>
    <property type="evidence" value="ECO:0007669"/>
    <property type="project" value="UniProtKB-KW"/>
</dbReference>
<dbReference type="Pfam" id="PF12848">
    <property type="entry name" value="ABC_tran_Xtn"/>
    <property type="match status" value="1"/>
</dbReference>
<evidence type="ECO:0000259" key="5">
    <source>
        <dbReference type="PROSITE" id="PS50893"/>
    </source>
</evidence>
<dbReference type="Proteomes" id="UP000223828">
    <property type="component" value="Unassembled WGS sequence"/>
</dbReference>
<feature type="coiled-coil region" evidence="4">
    <location>
        <begin position="224"/>
        <end position="294"/>
    </location>
</feature>
<reference evidence="6" key="3">
    <citation type="submission" date="2017-10" db="EMBL/GenBank/DDBJ databases">
        <authorList>
            <person name="Vrbovska V."/>
            <person name="Kovarovic V."/>
            <person name="Indrakova A."/>
        </authorList>
    </citation>
    <scope>NUCLEOTIDE SEQUENCE</scope>
    <source>
        <strain evidence="6">CCM 8730</strain>
    </source>
</reference>
<dbReference type="EMBL" id="CP093217">
    <property type="protein sequence ID" value="UQW82688.1"/>
    <property type="molecule type" value="Genomic_DNA"/>
</dbReference>
<dbReference type="RefSeq" id="WP_099089225.1">
    <property type="nucleotide sequence ID" value="NZ_CP093217.1"/>
</dbReference>
<evidence type="ECO:0000256" key="3">
    <source>
        <dbReference type="ARBA" id="ARBA00022840"/>
    </source>
</evidence>
<reference evidence="7" key="4">
    <citation type="submission" date="2022-03" db="EMBL/GenBank/DDBJ databases">
        <title>Complete Genome Sequence of Staphylococcus edaphicus strain CCM 8731.</title>
        <authorList>
            <person name="Rimmer C.O."/>
            <person name="Thomas J.C."/>
        </authorList>
    </citation>
    <scope>NUCLEOTIDE SEQUENCE</scope>
    <source>
        <strain evidence="7">CCM 8731</strain>
    </source>
</reference>
<keyword evidence="2" id="KW-0547">Nucleotide-binding</keyword>
<sequence>MSFYFSLKPFEQFGRVLINEVNIEVEPGEHIAIIGDNGVGKSTLLNAMHSKFSNQSYLMKQDLTDVLNETGIDFIISVFPKVAALRMKIENDYDKIGDYIALSGYEIEQKIITLAKRFNLSEQDLNKPIQLLSGGQQTSVALVRAFISEKAFIMLDEPTNHLDQDRLNDLISAINKSKQTIVYVSHHRGFINQTASHVYEITDKETRKFKGNYNQYKVVKDLELQSQYKAYEKQQKEVKALEESIQRINEWHASAKASASVRDPNQQKRLSKLAQKAKMKKSQLEHKINDKQLLAPEHDDKNYYFKDSQQFRKRVLVKFDSVSKCADQKIIYNAIDFEIKNEENILLTGSNGSGKSLLIALIRQKVKPDEGRVYITPSLKIACFDQQNNNLNYNQSPLDMVLSLEHMTRSNAQTILASFGFNKDKIHQTIRTLSMGEKGRLQFVLLYFSNPNLLILDEPTNYFDIATQDLILNMIEGFKGQVFIVTHDTYLQTHFKATHWTIKNKQLINVTMNSNHKINMENTVQLLKDFKNIDENGHYETDK</sequence>
<keyword evidence="9" id="KW-1185">Reference proteome</keyword>
<dbReference type="PANTHER" id="PTHR19211:SF100">
    <property type="entry name" value="RIBOSOME PROTECTION PROTEIN VMLR"/>
    <property type="match status" value="1"/>
</dbReference>
<dbReference type="GO" id="GO:0016887">
    <property type="term" value="F:ATP hydrolysis activity"/>
    <property type="evidence" value="ECO:0007669"/>
    <property type="project" value="InterPro"/>
</dbReference>
<organism evidence="6 8">
    <name type="scientific">Staphylococcus edaphicus</name>
    <dbReference type="NCBI Taxonomy" id="1955013"/>
    <lineage>
        <taxon>Bacteria</taxon>
        <taxon>Bacillati</taxon>
        <taxon>Bacillota</taxon>
        <taxon>Bacilli</taxon>
        <taxon>Bacillales</taxon>
        <taxon>Staphylococcaceae</taxon>
        <taxon>Staphylococcus</taxon>
    </lineage>
</organism>
<dbReference type="AlphaFoldDB" id="A0A2C6WU62"/>
<evidence type="ECO:0000313" key="8">
    <source>
        <dbReference type="Proteomes" id="UP000223828"/>
    </source>
</evidence>
<dbReference type="Pfam" id="PF00005">
    <property type="entry name" value="ABC_tran"/>
    <property type="match status" value="2"/>
</dbReference>
<evidence type="ECO:0000256" key="4">
    <source>
        <dbReference type="SAM" id="Coils"/>
    </source>
</evidence>
<feature type="domain" description="ABC transporter" evidence="5">
    <location>
        <begin position="1"/>
        <end position="228"/>
    </location>
</feature>
<dbReference type="NCBIfam" id="NF000169">
    <property type="entry name" value="ABCF_Sal"/>
    <property type="match status" value="1"/>
</dbReference>
<dbReference type="EMBL" id="MRZN01000001">
    <property type="protein sequence ID" value="PHK50997.1"/>
    <property type="molecule type" value="Genomic_DNA"/>
</dbReference>
<dbReference type="InterPro" id="IPR003593">
    <property type="entry name" value="AAA+_ATPase"/>
</dbReference>
<gene>
    <name evidence="6" type="ORF">BTJ66_01480</name>
    <name evidence="7" type="ORF">MNY58_06450</name>
</gene>
<dbReference type="Gene3D" id="3.40.50.300">
    <property type="entry name" value="P-loop containing nucleotide triphosphate hydrolases"/>
    <property type="match status" value="2"/>
</dbReference>
<evidence type="ECO:0000313" key="7">
    <source>
        <dbReference type="EMBL" id="UQW82688.1"/>
    </source>
</evidence>
<dbReference type="InterPro" id="IPR032781">
    <property type="entry name" value="ABC_tran_Xtn"/>
</dbReference>
<dbReference type="OrthoDB" id="9760950at2"/>
<dbReference type="SUPFAM" id="SSF52540">
    <property type="entry name" value="P-loop containing nucleoside triphosphate hydrolases"/>
    <property type="match status" value="2"/>
</dbReference>
<evidence type="ECO:0000313" key="9">
    <source>
        <dbReference type="Proteomes" id="UP001056588"/>
    </source>
</evidence>
<reference evidence="6" key="1">
    <citation type="journal article" date="2017" name="Appl. Environ. Microbiol.">
        <title>Staphylococcus edaphicus sp. nov., isolated in Antarctica, harbours mecC gene and genomic islands with suspected role in adaptation to extreme environment.</title>
        <authorList>
            <person name="Pantucek R."/>
            <person name="Sedlacek I."/>
            <person name="Indrakova A."/>
            <person name="Vrbovska V."/>
            <person name="Maslanova I."/>
            <person name="Kovarovic V."/>
            <person name="Svec P."/>
            <person name="Kralova S."/>
            <person name="Kristofova L."/>
            <person name="Keklakova J."/>
            <person name="Petras P."/>
            <person name="Doskar J."/>
        </authorList>
    </citation>
    <scope>NUCLEOTIDE SEQUENCE</scope>
    <source>
        <strain evidence="6">CCM 8730</strain>
    </source>
</reference>
<evidence type="ECO:0000256" key="1">
    <source>
        <dbReference type="ARBA" id="ARBA00022737"/>
    </source>
</evidence>
<keyword evidence="3 7" id="KW-0067">ATP-binding</keyword>
<name>A0A2C6WU62_9STAP</name>
<feature type="domain" description="ABC transporter" evidence="5">
    <location>
        <begin position="317"/>
        <end position="530"/>
    </location>
</feature>
<keyword evidence="1" id="KW-0677">Repeat</keyword>
<dbReference type="NCBIfam" id="NF000355">
    <property type="entry name" value="ribo_prot_ABC_F"/>
    <property type="match status" value="1"/>
</dbReference>
<dbReference type="InterPro" id="IPR003439">
    <property type="entry name" value="ABC_transporter-like_ATP-bd"/>
</dbReference>
<dbReference type="InterPro" id="IPR050611">
    <property type="entry name" value="ABCF"/>
</dbReference>
<dbReference type="SMART" id="SM00382">
    <property type="entry name" value="AAA"/>
    <property type="match status" value="2"/>
</dbReference>
<keyword evidence="4" id="KW-0175">Coiled coil</keyword>
<protein>
    <submittedName>
        <fullName evidence="7">ATP-binding cassette domain-containing protein</fullName>
    </submittedName>
    <submittedName>
        <fullName evidence="6">Multidrug transporter</fullName>
    </submittedName>
</protein>
<dbReference type="PANTHER" id="PTHR19211">
    <property type="entry name" value="ATP-BINDING TRANSPORT PROTEIN-RELATED"/>
    <property type="match status" value="1"/>
</dbReference>
<dbReference type="InterPro" id="IPR027417">
    <property type="entry name" value="P-loop_NTPase"/>
</dbReference>
<accession>A0A2C6WU62</accession>
<evidence type="ECO:0000256" key="2">
    <source>
        <dbReference type="ARBA" id="ARBA00022741"/>
    </source>
</evidence>
<dbReference type="Proteomes" id="UP001056588">
    <property type="component" value="Chromosome"/>
</dbReference>
<dbReference type="PROSITE" id="PS50893">
    <property type="entry name" value="ABC_TRANSPORTER_2"/>
    <property type="match status" value="2"/>
</dbReference>
<proteinExistence type="predicted"/>